<reference evidence="1 2" key="1">
    <citation type="journal article" date="2023" name="Arcadia Sci">
        <title>De novo assembly of a long-read Amblyomma americanum tick genome.</title>
        <authorList>
            <person name="Chou S."/>
            <person name="Poskanzer K.E."/>
            <person name="Rollins M."/>
            <person name="Thuy-Boun P.S."/>
        </authorList>
    </citation>
    <scope>NUCLEOTIDE SEQUENCE [LARGE SCALE GENOMIC DNA]</scope>
    <source>
        <strain evidence="1">F_SG_1</strain>
        <tissue evidence="1">Salivary glands</tissue>
    </source>
</reference>
<organism evidence="1 2">
    <name type="scientific">Amblyomma americanum</name>
    <name type="common">Lone star tick</name>
    <dbReference type="NCBI Taxonomy" id="6943"/>
    <lineage>
        <taxon>Eukaryota</taxon>
        <taxon>Metazoa</taxon>
        <taxon>Ecdysozoa</taxon>
        <taxon>Arthropoda</taxon>
        <taxon>Chelicerata</taxon>
        <taxon>Arachnida</taxon>
        <taxon>Acari</taxon>
        <taxon>Parasitiformes</taxon>
        <taxon>Ixodida</taxon>
        <taxon>Ixodoidea</taxon>
        <taxon>Ixodidae</taxon>
        <taxon>Amblyomminae</taxon>
        <taxon>Amblyomma</taxon>
    </lineage>
</organism>
<dbReference type="EMBL" id="JARKHS020009094">
    <property type="protein sequence ID" value="KAK8780207.1"/>
    <property type="molecule type" value="Genomic_DNA"/>
</dbReference>
<dbReference type="Proteomes" id="UP001321473">
    <property type="component" value="Unassembled WGS sequence"/>
</dbReference>
<comment type="caution">
    <text evidence="1">The sequence shown here is derived from an EMBL/GenBank/DDBJ whole genome shotgun (WGS) entry which is preliminary data.</text>
</comment>
<gene>
    <name evidence="1" type="ORF">V5799_018451</name>
</gene>
<name>A0AAQ4EZF5_AMBAM</name>
<protein>
    <submittedName>
        <fullName evidence="1">Uncharacterized protein</fullName>
    </submittedName>
</protein>
<dbReference type="AlphaFoldDB" id="A0AAQ4EZF5"/>
<sequence>MIQKIEIEINMGREIERNLTSLRELLLVEIEKCRTRRERIEFQQRLDRIDVIIQQVHTRTEHTEIQFRKFIRRVSLGQISSESESQTLLQAIWSGYHKSLRNLVGHTAGYLRSIVRGVTGALANLGMGILDVYRLKFQPLELAVDALTHRGSFKKPIRGLIIPR</sequence>
<accession>A0AAQ4EZF5</accession>
<evidence type="ECO:0000313" key="2">
    <source>
        <dbReference type="Proteomes" id="UP001321473"/>
    </source>
</evidence>
<evidence type="ECO:0000313" key="1">
    <source>
        <dbReference type="EMBL" id="KAK8780207.1"/>
    </source>
</evidence>
<proteinExistence type="predicted"/>
<keyword evidence="2" id="KW-1185">Reference proteome</keyword>